<reference evidence="2" key="1">
    <citation type="submission" date="2009-05" db="EMBL/GenBank/DDBJ databases">
        <authorList>
            <person name="Harkins D.M."/>
            <person name="DeShazer D."/>
            <person name="Woods D.E."/>
            <person name="Brinkac L.M."/>
            <person name="Brown K.A."/>
            <person name="Hung G.C."/>
            <person name="Tuanyok A."/>
            <person name="Zhang B."/>
            <person name="Nierman W.C."/>
        </authorList>
    </citation>
    <scope>NUCLEOTIDE SEQUENCE [LARGE SCALE GENOMIC DNA]</scope>
    <source>
        <strain evidence="2">1710a</strain>
    </source>
</reference>
<evidence type="ECO:0000313" key="2">
    <source>
        <dbReference type="EMBL" id="EET06845.1"/>
    </source>
</evidence>
<sequence>MRIRIHPSTCQHVKERKRRHLSIARDAAETGTSPARIRHGPGARVQEPGGFARLAREPPGARGGFVPMPRNAHA</sequence>
<proteinExistence type="predicted"/>
<dbReference type="AlphaFoldDB" id="A0A0E1W0X5"/>
<dbReference type="HOGENOM" id="CLU_2680653_0_0_4"/>
<organism evidence="2">
    <name type="scientific">Burkholderia pseudomallei 1710a</name>
    <dbReference type="NCBI Taxonomy" id="320371"/>
    <lineage>
        <taxon>Bacteria</taxon>
        <taxon>Pseudomonadati</taxon>
        <taxon>Pseudomonadota</taxon>
        <taxon>Betaproteobacteria</taxon>
        <taxon>Burkholderiales</taxon>
        <taxon>Burkholderiaceae</taxon>
        <taxon>Burkholderia</taxon>
        <taxon>pseudomallei group</taxon>
    </lineage>
</organism>
<dbReference type="Proteomes" id="UP000001812">
    <property type="component" value="Chromosome I"/>
</dbReference>
<protein>
    <submittedName>
        <fullName evidence="2">Uncharacterized protein</fullName>
    </submittedName>
</protein>
<dbReference type="EMBL" id="CM000832">
    <property type="protein sequence ID" value="EET06845.1"/>
    <property type="molecule type" value="Genomic_DNA"/>
</dbReference>
<feature type="region of interest" description="Disordered" evidence="1">
    <location>
        <begin position="26"/>
        <end position="74"/>
    </location>
</feature>
<evidence type="ECO:0000256" key="1">
    <source>
        <dbReference type="SAM" id="MobiDB-lite"/>
    </source>
</evidence>
<gene>
    <name evidence="2" type="ORF">BURPS1710A_2248</name>
</gene>
<accession>A0A0E1W0X5</accession>
<name>A0A0E1W0X5_BURPE</name>